<evidence type="ECO:0000256" key="1">
    <source>
        <dbReference type="ARBA" id="ARBA00010541"/>
    </source>
</evidence>
<gene>
    <name evidence="5" type="ORF">SAMN06264855_102319</name>
</gene>
<feature type="domain" description="PDZ" evidence="4">
    <location>
        <begin position="268"/>
        <end position="373"/>
    </location>
</feature>
<dbReference type="InterPro" id="IPR006311">
    <property type="entry name" value="TAT_signal"/>
</dbReference>
<evidence type="ECO:0000259" key="4">
    <source>
        <dbReference type="Pfam" id="PF13180"/>
    </source>
</evidence>
<reference evidence="5 6" key="1">
    <citation type="submission" date="2017-06" db="EMBL/GenBank/DDBJ databases">
        <authorList>
            <person name="Kim H.J."/>
            <person name="Triplett B.A."/>
        </authorList>
    </citation>
    <scope>NUCLEOTIDE SEQUENCE [LARGE SCALE GENOMIC DNA]</scope>
    <source>
        <strain evidence="5 6">DSM 8800</strain>
    </source>
</reference>
<dbReference type="Gene3D" id="2.40.10.10">
    <property type="entry name" value="Trypsin-like serine proteases"/>
    <property type="match status" value="2"/>
</dbReference>
<evidence type="ECO:0000313" key="5">
    <source>
        <dbReference type="EMBL" id="SNR32485.1"/>
    </source>
</evidence>
<dbReference type="InterPro" id="IPR036034">
    <property type="entry name" value="PDZ_sf"/>
</dbReference>
<sequence>MERTRRGFLGLGGAAITALAGCLAPTGDGGRLGVDAANEPPEPTDPARVEVDSAIDYGEVYEAVSPSVARIQIYVEEGAGGFFGGDEGGEAGQGSGFRYTDDMLVTNDHVLAEPDAIRVQTAEGTWLDAEVVGRDPFSDLAVIQTDGSLPGGPLPVAESIPPVGTDVLVVGSPLGLSGSATQGIISGTNRTIPGEVTEAGQFSIADAIQTDAALNPGNSGGPIVTLDGNVVGVATATQGENIGFGVSAALLNRVVPELIETGEFEHSHMGVSIVEVDPLLAEANDLPEMRGVYIVDVDGTGPSADLLRGDDEEVVVEGAPVPTGGDTIAALDGEEIATTDDLSRYLALETDPGDDLAVTVWRDGEEETVDVELGVRPEA</sequence>
<accession>A0A238VDK9</accession>
<dbReference type="PRINTS" id="PR00834">
    <property type="entry name" value="PROTEASES2C"/>
</dbReference>
<keyword evidence="3" id="KW-0378">Hydrolase</keyword>
<name>A0A238VDK9_HALVU</name>
<dbReference type="Pfam" id="PF13180">
    <property type="entry name" value="PDZ_2"/>
    <property type="match status" value="1"/>
</dbReference>
<dbReference type="RefSeq" id="WP_089383761.1">
    <property type="nucleotide sequence ID" value="NZ_FZNQ01000002.1"/>
</dbReference>
<protein>
    <submittedName>
        <fullName evidence="5">Serine protease, S1-C subfamily, contains C-terminal PDZ domain</fullName>
    </submittedName>
</protein>
<dbReference type="PROSITE" id="PS51318">
    <property type="entry name" value="TAT"/>
    <property type="match status" value="1"/>
</dbReference>
<dbReference type="Pfam" id="PF13365">
    <property type="entry name" value="Trypsin_2"/>
    <property type="match status" value="1"/>
</dbReference>
<evidence type="ECO:0000313" key="6">
    <source>
        <dbReference type="Proteomes" id="UP000198397"/>
    </source>
</evidence>
<dbReference type="InterPro" id="IPR009003">
    <property type="entry name" value="Peptidase_S1_PA"/>
</dbReference>
<dbReference type="PROSITE" id="PS51257">
    <property type="entry name" value="PROKAR_LIPOPROTEIN"/>
    <property type="match status" value="1"/>
</dbReference>
<organism evidence="5 6">
    <name type="scientific">Halorubrum vacuolatum</name>
    <name type="common">Natronobacterium vacuolatum</name>
    <dbReference type="NCBI Taxonomy" id="63740"/>
    <lineage>
        <taxon>Archaea</taxon>
        <taxon>Methanobacteriati</taxon>
        <taxon>Methanobacteriota</taxon>
        <taxon>Stenosarchaea group</taxon>
        <taxon>Halobacteria</taxon>
        <taxon>Halobacteriales</taxon>
        <taxon>Haloferacaceae</taxon>
        <taxon>Halorubrum</taxon>
    </lineage>
</organism>
<proteinExistence type="inferred from homology"/>
<evidence type="ECO:0000256" key="2">
    <source>
        <dbReference type="ARBA" id="ARBA00022670"/>
    </source>
</evidence>
<dbReference type="InterPro" id="IPR001940">
    <property type="entry name" value="Peptidase_S1C"/>
</dbReference>
<dbReference type="SUPFAM" id="SSF50156">
    <property type="entry name" value="PDZ domain-like"/>
    <property type="match status" value="1"/>
</dbReference>
<keyword evidence="2 5" id="KW-0645">Protease</keyword>
<dbReference type="Proteomes" id="UP000198397">
    <property type="component" value="Unassembled WGS sequence"/>
</dbReference>
<dbReference type="PANTHER" id="PTHR43343:SF3">
    <property type="entry name" value="PROTEASE DO-LIKE 8, CHLOROPLASTIC"/>
    <property type="match status" value="1"/>
</dbReference>
<dbReference type="GO" id="GO:0004252">
    <property type="term" value="F:serine-type endopeptidase activity"/>
    <property type="evidence" value="ECO:0007669"/>
    <property type="project" value="InterPro"/>
</dbReference>
<comment type="similarity">
    <text evidence="1">Belongs to the peptidase S1C family.</text>
</comment>
<dbReference type="Gene3D" id="2.30.42.10">
    <property type="match status" value="1"/>
</dbReference>
<dbReference type="InterPro" id="IPR051201">
    <property type="entry name" value="Chloro_Bact_Ser_Proteases"/>
</dbReference>
<dbReference type="EMBL" id="FZNQ01000002">
    <property type="protein sequence ID" value="SNR32485.1"/>
    <property type="molecule type" value="Genomic_DNA"/>
</dbReference>
<dbReference type="InterPro" id="IPR043504">
    <property type="entry name" value="Peptidase_S1_PA_chymotrypsin"/>
</dbReference>
<dbReference type="OrthoDB" id="350578at2157"/>
<keyword evidence="6" id="KW-1185">Reference proteome</keyword>
<dbReference type="GO" id="GO:0006508">
    <property type="term" value="P:proteolysis"/>
    <property type="evidence" value="ECO:0007669"/>
    <property type="project" value="UniProtKB-KW"/>
</dbReference>
<dbReference type="AlphaFoldDB" id="A0A238VDK9"/>
<dbReference type="PANTHER" id="PTHR43343">
    <property type="entry name" value="PEPTIDASE S12"/>
    <property type="match status" value="1"/>
</dbReference>
<dbReference type="SUPFAM" id="SSF50494">
    <property type="entry name" value="Trypsin-like serine proteases"/>
    <property type="match status" value="1"/>
</dbReference>
<evidence type="ECO:0000256" key="3">
    <source>
        <dbReference type="ARBA" id="ARBA00022801"/>
    </source>
</evidence>
<dbReference type="InterPro" id="IPR001478">
    <property type="entry name" value="PDZ"/>
</dbReference>